<dbReference type="EMBL" id="CP119894">
    <property type="protein sequence ID" value="WFD26529.1"/>
    <property type="molecule type" value="Genomic_DNA"/>
</dbReference>
<dbReference type="GO" id="GO:0010008">
    <property type="term" value="C:endosome membrane"/>
    <property type="evidence" value="ECO:0007669"/>
    <property type="project" value="UniProtKB-SubCell"/>
</dbReference>
<organism evidence="5 6">
    <name type="scientific">Malassezia nana</name>
    <dbReference type="NCBI Taxonomy" id="180528"/>
    <lineage>
        <taxon>Eukaryota</taxon>
        <taxon>Fungi</taxon>
        <taxon>Dikarya</taxon>
        <taxon>Basidiomycota</taxon>
        <taxon>Ustilaginomycotina</taxon>
        <taxon>Malasseziomycetes</taxon>
        <taxon>Malasseziales</taxon>
        <taxon>Malasseziaceae</taxon>
        <taxon>Malassezia</taxon>
    </lineage>
</organism>
<evidence type="ECO:0000256" key="1">
    <source>
        <dbReference type="ARBA" id="ARBA00004125"/>
    </source>
</evidence>
<evidence type="ECO:0000313" key="6">
    <source>
        <dbReference type="Proteomes" id="UP001213623"/>
    </source>
</evidence>
<dbReference type="GO" id="GO:0043130">
    <property type="term" value="F:ubiquitin binding"/>
    <property type="evidence" value="ECO:0007669"/>
    <property type="project" value="InterPro"/>
</dbReference>
<evidence type="ECO:0000259" key="4">
    <source>
        <dbReference type="PROSITE" id="PS50179"/>
    </source>
</evidence>
<dbReference type="SUPFAM" id="SSF48464">
    <property type="entry name" value="ENTH/VHS domain"/>
    <property type="match status" value="1"/>
</dbReference>
<feature type="region of interest" description="Disordered" evidence="3">
    <location>
        <begin position="401"/>
        <end position="439"/>
    </location>
</feature>
<dbReference type="PROSITE" id="PS50330">
    <property type="entry name" value="UIM"/>
    <property type="match status" value="1"/>
</dbReference>
<dbReference type="PROSITE" id="PS50179">
    <property type="entry name" value="VHS"/>
    <property type="match status" value="1"/>
</dbReference>
<dbReference type="PANTHER" id="PTHR47794">
    <property type="entry name" value="VACUOLAR PROTEIN SORTING-ASSOCIATED PROTEIN 27"/>
    <property type="match status" value="1"/>
</dbReference>
<evidence type="ECO:0000313" key="5">
    <source>
        <dbReference type="EMBL" id="WFD26529.1"/>
    </source>
</evidence>
<feature type="region of interest" description="Disordered" evidence="3">
    <location>
        <begin position="201"/>
        <end position="220"/>
    </location>
</feature>
<reference evidence="5" key="1">
    <citation type="submission" date="2023-03" db="EMBL/GenBank/DDBJ databases">
        <title>Mating type loci evolution in Malassezia.</title>
        <authorList>
            <person name="Coelho M.A."/>
        </authorList>
    </citation>
    <scope>NUCLEOTIDE SEQUENCE</scope>
    <source>
        <strain evidence="5">CBS 9557</strain>
    </source>
</reference>
<dbReference type="SMART" id="SM00288">
    <property type="entry name" value="VHS"/>
    <property type="match status" value="1"/>
</dbReference>
<dbReference type="Gene3D" id="1.20.5.1940">
    <property type="match status" value="1"/>
</dbReference>
<dbReference type="GO" id="GO:0033565">
    <property type="term" value="C:ESCRT-0 complex"/>
    <property type="evidence" value="ECO:0007669"/>
    <property type="project" value="TreeGrafter"/>
</dbReference>
<feature type="compositionally biased region" description="Low complexity" evidence="3">
    <location>
        <begin position="201"/>
        <end position="211"/>
    </location>
</feature>
<feature type="region of interest" description="Disordered" evidence="3">
    <location>
        <begin position="268"/>
        <end position="294"/>
    </location>
</feature>
<feature type="region of interest" description="Disordered" evidence="3">
    <location>
        <begin position="456"/>
        <end position="482"/>
    </location>
</feature>
<keyword evidence="6" id="KW-1185">Reference proteome</keyword>
<name>A0AAF0J237_9BASI</name>
<evidence type="ECO:0000256" key="2">
    <source>
        <dbReference type="ARBA" id="ARBA00022753"/>
    </source>
</evidence>
<dbReference type="Gene3D" id="6.10.140.100">
    <property type="match status" value="1"/>
</dbReference>
<dbReference type="Proteomes" id="UP001213623">
    <property type="component" value="Chromosome 3"/>
</dbReference>
<keyword evidence="2" id="KW-0967">Endosome</keyword>
<dbReference type="PANTHER" id="PTHR47794:SF1">
    <property type="entry name" value="VACUOLAR PROTEIN SORTING-ASSOCIATED PROTEIN 27"/>
    <property type="match status" value="1"/>
</dbReference>
<comment type="subcellular location">
    <subcellularLocation>
        <location evidence="1">Endosome membrane</location>
        <topology evidence="1">Peripheral membrane protein</topology>
        <orientation evidence="1">Cytoplasmic side</orientation>
    </subcellularLocation>
</comment>
<dbReference type="InterPro" id="IPR008942">
    <property type="entry name" value="ENTH_VHS"/>
</dbReference>
<dbReference type="Pfam" id="PF00790">
    <property type="entry name" value="VHS"/>
    <property type="match status" value="1"/>
</dbReference>
<accession>A0AAF0J237</accession>
<dbReference type="Pfam" id="PF02809">
    <property type="entry name" value="UIM"/>
    <property type="match status" value="2"/>
</dbReference>
<proteinExistence type="predicted"/>
<dbReference type="Gene3D" id="1.25.40.90">
    <property type="match status" value="1"/>
</dbReference>
<dbReference type="GO" id="GO:0043328">
    <property type="term" value="P:protein transport to vacuole involved in ubiquitin-dependent protein catabolic process via the multivesicular body sorting pathway"/>
    <property type="evidence" value="ECO:0007669"/>
    <property type="project" value="TreeGrafter"/>
</dbReference>
<dbReference type="GO" id="GO:0032266">
    <property type="term" value="F:phosphatidylinositol-3-phosphate binding"/>
    <property type="evidence" value="ECO:0007669"/>
    <property type="project" value="TreeGrafter"/>
</dbReference>
<dbReference type="SMART" id="SM00726">
    <property type="entry name" value="UIM"/>
    <property type="match status" value="2"/>
</dbReference>
<dbReference type="InterPro" id="IPR002014">
    <property type="entry name" value="VHS_dom"/>
</dbReference>
<dbReference type="AlphaFoldDB" id="A0AAF0J237"/>
<protein>
    <submittedName>
        <fullName evidence="5">Vacuolar protein-sorting-associated protein 27</fullName>
    </submittedName>
</protein>
<feature type="region of interest" description="Disordered" evidence="3">
    <location>
        <begin position="232"/>
        <end position="253"/>
    </location>
</feature>
<feature type="domain" description="VHS" evidence="4">
    <location>
        <begin position="25"/>
        <end position="148"/>
    </location>
</feature>
<evidence type="ECO:0000256" key="3">
    <source>
        <dbReference type="SAM" id="MobiDB-lite"/>
    </source>
</evidence>
<feature type="compositionally biased region" description="Pro residues" evidence="3">
    <location>
        <begin position="413"/>
        <end position="430"/>
    </location>
</feature>
<gene>
    <name evidence="5" type="primary">VPS27</name>
    <name evidence="5" type="ORF">MNAN1_001512</name>
</gene>
<dbReference type="GO" id="GO:0006623">
    <property type="term" value="P:protein targeting to vacuole"/>
    <property type="evidence" value="ECO:0007669"/>
    <property type="project" value="TreeGrafter"/>
</dbReference>
<dbReference type="InterPro" id="IPR003903">
    <property type="entry name" value="UIM_dom"/>
</dbReference>
<sequence>MVASRRGFHELVEKATSPLLPSGHEDISINFEICDMIRSKAVTPHKAMLELKTRVEHTNPNVQILALGLSDMCIKNSGPLFLEEIASPTFMDTITSVLRERPHLAPPVKTKILQCLQDWKHFAEARPKELGYIKEVVRELEQQGYELPPPDPNAVAAASVLTETLVAPDKTMPLPWYSIEEPVRVCDGCAKRKAPVSATRTAATAPAAAAPDQNEEQDGDLSRAIALSLQEQAHSHAVNRNETMGRGEGCDAEEDPDLAAAIAASLKDWEEQQQKESTNSEAPIASAPLPVSDARMRSYPQRTLEVDTMDLDHILTFAQTVTQPGGAWKQAVPTQGLPQPIQNMQDKASASRGRLVRQLDLGHRRLRELTTLHDKLVEVVNMYDKLLDAQWASPMTIYPAGPAQRSSSTALPGPAPMAPADPSFPGPSAPSAPYLPDLSYTRESLTNPTIPLYHISPEPGRNSVPIHESVPPPQEEALLIDL</sequence>